<evidence type="ECO:0000256" key="8">
    <source>
        <dbReference type="ARBA" id="ARBA00029986"/>
    </source>
</evidence>
<dbReference type="STRING" id="595434.RISK_000813"/>
<dbReference type="GO" id="GO:0043022">
    <property type="term" value="F:ribosome binding"/>
    <property type="evidence" value="ECO:0007669"/>
    <property type="project" value="TreeGrafter"/>
</dbReference>
<dbReference type="FunFam" id="3.30.70.1050:FF:000006">
    <property type="entry name" value="Trigger factor"/>
    <property type="match status" value="1"/>
</dbReference>
<evidence type="ECO:0000256" key="4">
    <source>
        <dbReference type="ARBA" id="ARBA00016902"/>
    </source>
</evidence>
<dbReference type="HAMAP" id="MF_00303">
    <property type="entry name" value="Trigger_factor_Tig"/>
    <property type="match status" value="1"/>
</dbReference>
<gene>
    <name evidence="9" type="primary">tig</name>
    <name evidence="13" type="ORF">RISK_000813</name>
</gene>
<evidence type="ECO:0000259" key="12">
    <source>
        <dbReference type="Pfam" id="PF05698"/>
    </source>
</evidence>
<dbReference type="InterPro" id="IPR005215">
    <property type="entry name" value="Trig_fac"/>
</dbReference>
<reference evidence="13" key="1">
    <citation type="submission" date="2015-05" db="EMBL/GenBank/DDBJ databases">
        <title>Permanent draft genome of Rhodopirellula islandicus K833.</title>
        <authorList>
            <person name="Kizina J."/>
            <person name="Richter M."/>
            <person name="Glockner F.O."/>
            <person name="Harder J."/>
        </authorList>
    </citation>
    <scope>NUCLEOTIDE SEQUENCE [LARGE SCALE GENOMIC DNA]</scope>
    <source>
        <strain evidence="13">K833</strain>
    </source>
</reference>
<dbReference type="GO" id="GO:0051301">
    <property type="term" value="P:cell division"/>
    <property type="evidence" value="ECO:0007669"/>
    <property type="project" value="UniProtKB-KW"/>
</dbReference>
<name>A0A0J1BKH5_RHOIS</name>
<dbReference type="EC" id="5.2.1.8" evidence="3 9"/>
<evidence type="ECO:0000256" key="1">
    <source>
        <dbReference type="ARBA" id="ARBA00000971"/>
    </source>
</evidence>
<dbReference type="Gene3D" id="3.30.70.1050">
    <property type="entry name" value="Trigger factor ribosome-binding domain"/>
    <property type="match status" value="1"/>
</dbReference>
<evidence type="ECO:0000256" key="9">
    <source>
        <dbReference type="HAMAP-Rule" id="MF_00303"/>
    </source>
</evidence>
<sequence>MSTSFDTDSTPAEDAAAPVKDPLQLNMEVTKPHACLREVIVTIPRGEVDRYMKDAYDELVPEAQVPGFRAGRAPRKLVEKQFKDRIEDRVKGSLLMDSLAKVTEEAEFSAIGEPDFDYESIELPEKGEFKYQFSIEVRPEFDTPDWKKLDLKKPVETISEEDVDAALQRVLSRYASLEACDAPAELGDRLLITAKFKDGDKVISEMDEESVTLANRLSLSDAVCENFGELMKDCKEGDSLTTKVKLGDGHPNEEMQGKEIDATFTVVEVLKEQLPELTAEFLDELGEFESESELRDFVRSSLERQANFRTEQAMRGSIIEKLLDSADFELPPTLVRRQMKRELDRKVLEFRRSGFDDDMIRRFVNASKQNMQQGTESSLREHFILEQIADEEKVDAEPQEYETEIQLIAEQSDSSPRRVRARLEKTGQMDALRNQIVERKVIEMITEAATVAEEPVEKEAEEKNEEFAVDHEVLPTKDHEAIPAAKYDDNTPKGAETEDKQEKDKD</sequence>
<keyword evidence="7 9" id="KW-0413">Isomerase</keyword>
<dbReference type="AlphaFoldDB" id="A0A0J1BKH5"/>
<dbReference type="Pfam" id="PF05697">
    <property type="entry name" value="Trigger_N"/>
    <property type="match status" value="1"/>
</dbReference>
<comment type="subcellular location">
    <subcellularLocation>
        <location evidence="9">Cytoplasm</location>
    </subcellularLocation>
    <text evidence="9">About half TF is bound to the ribosome near the polypeptide exit tunnel while the other half is free in the cytoplasm.</text>
</comment>
<dbReference type="Proteomes" id="UP000036367">
    <property type="component" value="Unassembled WGS sequence"/>
</dbReference>
<proteinExistence type="inferred from homology"/>
<dbReference type="InterPro" id="IPR027304">
    <property type="entry name" value="Trigger_fact/SurA_dom_sf"/>
</dbReference>
<dbReference type="PANTHER" id="PTHR30560:SF3">
    <property type="entry name" value="TRIGGER FACTOR-LIKE PROTEIN TIG, CHLOROPLASTIC"/>
    <property type="match status" value="1"/>
</dbReference>
<dbReference type="InterPro" id="IPR036611">
    <property type="entry name" value="Trigger_fac_ribosome-bd_sf"/>
</dbReference>
<keyword evidence="9" id="KW-0131">Cell cycle</keyword>
<feature type="compositionally biased region" description="Basic and acidic residues" evidence="10">
    <location>
        <begin position="455"/>
        <end position="506"/>
    </location>
</feature>
<evidence type="ECO:0000256" key="6">
    <source>
        <dbReference type="ARBA" id="ARBA00023186"/>
    </source>
</evidence>
<comment type="caution">
    <text evidence="13">The sequence shown here is derived from an EMBL/GenBank/DDBJ whole genome shotgun (WGS) entry which is preliminary data.</text>
</comment>
<dbReference type="GO" id="GO:0051083">
    <property type="term" value="P:'de novo' cotranslational protein folding"/>
    <property type="evidence" value="ECO:0007669"/>
    <property type="project" value="TreeGrafter"/>
</dbReference>
<keyword evidence="6 9" id="KW-0143">Chaperone</keyword>
<dbReference type="RefSeq" id="WP_047812846.1">
    <property type="nucleotide sequence ID" value="NZ_LECT01000007.1"/>
</dbReference>
<dbReference type="InterPro" id="IPR046357">
    <property type="entry name" value="PPIase_dom_sf"/>
</dbReference>
<feature type="domain" description="Trigger factor ribosome-binding bacterial" evidence="11">
    <location>
        <begin position="27"/>
        <end position="169"/>
    </location>
</feature>
<keyword evidence="9 13" id="KW-0132">Cell division</keyword>
<feature type="compositionally biased region" description="Polar residues" evidence="10">
    <location>
        <begin position="1"/>
        <end position="10"/>
    </location>
</feature>
<dbReference type="Gene3D" id="3.10.50.40">
    <property type="match status" value="1"/>
</dbReference>
<evidence type="ECO:0000256" key="7">
    <source>
        <dbReference type="ARBA" id="ARBA00023235"/>
    </source>
</evidence>
<protein>
    <recommendedName>
        <fullName evidence="4 9">Trigger factor</fullName>
        <shortName evidence="9">TF</shortName>
        <ecNumber evidence="3 9">5.2.1.8</ecNumber>
    </recommendedName>
    <alternativeName>
        <fullName evidence="8 9">PPIase</fullName>
    </alternativeName>
</protein>
<dbReference type="NCBIfam" id="TIGR00115">
    <property type="entry name" value="tig"/>
    <property type="match status" value="1"/>
</dbReference>
<comment type="similarity">
    <text evidence="2 9">Belongs to the FKBP-type PPIase family. Tig subfamily.</text>
</comment>
<accession>A0A0J1BKH5</accession>
<feature type="region of interest" description="Disordered" evidence="10">
    <location>
        <begin position="1"/>
        <end position="21"/>
    </location>
</feature>
<keyword evidence="9" id="KW-0963">Cytoplasm</keyword>
<dbReference type="OrthoDB" id="9767721at2"/>
<dbReference type="GO" id="GO:0015031">
    <property type="term" value="P:protein transport"/>
    <property type="evidence" value="ECO:0007669"/>
    <property type="project" value="UniProtKB-UniRule"/>
</dbReference>
<dbReference type="SUPFAM" id="SSF102735">
    <property type="entry name" value="Trigger factor ribosome-binding domain"/>
    <property type="match status" value="1"/>
</dbReference>
<dbReference type="InterPro" id="IPR037041">
    <property type="entry name" value="Trigger_fac_C_sf"/>
</dbReference>
<dbReference type="PATRIC" id="fig|595434.4.peg.788"/>
<evidence type="ECO:0000256" key="2">
    <source>
        <dbReference type="ARBA" id="ARBA00005464"/>
    </source>
</evidence>
<evidence type="ECO:0000256" key="3">
    <source>
        <dbReference type="ARBA" id="ARBA00013194"/>
    </source>
</evidence>
<dbReference type="Gene3D" id="1.10.3120.10">
    <property type="entry name" value="Trigger factor, C-terminal domain"/>
    <property type="match status" value="1"/>
</dbReference>
<keyword evidence="14" id="KW-1185">Reference proteome</keyword>
<dbReference type="GO" id="GO:0043335">
    <property type="term" value="P:protein unfolding"/>
    <property type="evidence" value="ECO:0007669"/>
    <property type="project" value="TreeGrafter"/>
</dbReference>
<dbReference type="Pfam" id="PF05698">
    <property type="entry name" value="Trigger_C"/>
    <property type="match status" value="1"/>
</dbReference>
<evidence type="ECO:0000256" key="10">
    <source>
        <dbReference type="SAM" id="MobiDB-lite"/>
    </source>
</evidence>
<evidence type="ECO:0000313" key="14">
    <source>
        <dbReference type="Proteomes" id="UP000036367"/>
    </source>
</evidence>
<dbReference type="SUPFAM" id="SSF54534">
    <property type="entry name" value="FKBP-like"/>
    <property type="match status" value="1"/>
</dbReference>
<evidence type="ECO:0000259" key="11">
    <source>
        <dbReference type="Pfam" id="PF05697"/>
    </source>
</evidence>
<evidence type="ECO:0000313" key="13">
    <source>
        <dbReference type="EMBL" id="KLU07012.1"/>
    </source>
</evidence>
<feature type="domain" description="Trigger factor C-terminal" evidence="12">
    <location>
        <begin position="293"/>
        <end position="446"/>
    </location>
</feature>
<comment type="domain">
    <text evidence="9">Consists of 3 domains; the N-terminus binds the ribosome, the middle domain has PPIase activity, while the C-terminus has intrinsic chaperone activity on its own.</text>
</comment>
<dbReference type="SUPFAM" id="SSF109998">
    <property type="entry name" value="Triger factor/SurA peptide-binding domain-like"/>
    <property type="match status" value="1"/>
</dbReference>
<comment type="catalytic activity">
    <reaction evidence="1 9">
        <text>[protein]-peptidylproline (omega=180) = [protein]-peptidylproline (omega=0)</text>
        <dbReference type="Rhea" id="RHEA:16237"/>
        <dbReference type="Rhea" id="RHEA-COMP:10747"/>
        <dbReference type="Rhea" id="RHEA-COMP:10748"/>
        <dbReference type="ChEBI" id="CHEBI:83833"/>
        <dbReference type="ChEBI" id="CHEBI:83834"/>
        <dbReference type="EC" id="5.2.1.8"/>
    </reaction>
</comment>
<evidence type="ECO:0000256" key="5">
    <source>
        <dbReference type="ARBA" id="ARBA00023110"/>
    </source>
</evidence>
<dbReference type="PANTHER" id="PTHR30560">
    <property type="entry name" value="TRIGGER FACTOR CHAPERONE AND PEPTIDYL-PROLYL CIS/TRANS ISOMERASE"/>
    <property type="match status" value="1"/>
</dbReference>
<dbReference type="EMBL" id="LECT01000007">
    <property type="protein sequence ID" value="KLU07012.1"/>
    <property type="molecule type" value="Genomic_DNA"/>
</dbReference>
<dbReference type="GO" id="GO:0005737">
    <property type="term" value="C:cytoplasm"/>
    <property type="evidence" value="ECO:0007669"/>
    <property type="project" value="UniProtKB-SubCell"/>
</dbReference>
<organism evidence="13 14">
    <name type="scientific">Rhodopirellula islandica</name>
    <dbReference type="NCBI Taxonomy" id="595434"/>
    <lineage>
        <taxon>Bacteria</taxon>
        <taxon>Pseudomonadati</taxon>
        <taxon>Planctomycetota</taxon>
        <taxon>Planctomycetia</taxon>
        <taxon>Pirellulales</taxon>
        <taxon>Pirellulaceae</taxon>
        <taxon>Rhodopirellula</taxon>
    </lineage>
</organism>
<comment type="function">
    <text evidence="9">Involved in protein export. Acts as a chaperone by maintaining the newly synthesized protein in an open conformation. Functions as a peptidyl-prolyl cis-trans isomerase.</text>
</comment>
<dbReference type="GO" id="GO:0044183">
    <property type="term" value="F:protein folding chaperone"/>
    <property type="evidence" value="ECO:0007669"/>
    <property type="project" value="TreeGrafter"/>
</dbReference>
<feature type="region of interest" description="Disordered" evidence="10">
    <location>
        <begin position="453"/>
        <end position="506"/>
    </location>
</feature>
<dbReference type="InterPro" id="IPR008881">
    <property type="entry name" value="Trigger_fac_ribosome-bd_bac"/>
</dbReference>
<dbReference type="GO" id="GO:0003755">
    <property type="term" value="F:peptidyl-prolyl cis-trans isomerase activity"/>
    <property type="evidence" value="ECO:0007669"/>
    <property type="project" value="UniProtKB-UniRule"/>
</dbReference>
<keyword evidence="5 9" id="KW-0697">Rotamase</keyword>
<dbReference type="InterPro" id="IPR008880">
    <property type="entry name" value="Trigger_fac_C"/>
</dbReference>